<dbReference type="GO" id="GO:0005847">
    <property type="term" value="C:mRNA cleavage and polyadenylation specificity factor complex"/>
    <property type="evidence" value="ECO:0007669"/>
    <property type="project" value="TreeGrafter"/>
</dbReference>
<evidence type="ECO:0000256" key="3">
    <source>
        <dbReference type="ARBA" id="ARBA00022664"/>
    </source>
</evidence>
<feature type="compositionally biased region" description="Acidic residues" evidence="5">
    <location>
        <begin position="1"/>
        <end position="15"/>
    </location>
</feature>
<comment type="subcellular location">
    <subcellularLocation>
        <location evidence="1">Nucleus</location>
    </subcellularLocation>
</comment>
<feature type="compositionally biased region" description="Pro residues" evidence="5">
    <location>
        <begin position="475"/>
        <end position="484"/>
    </location>
</feature>
<keyword evidence="3" id="KW-0507">mRNA processing</keyword>
<dbReference type="Pfam" id="PF05182">
    <property type="entry name" value="Fip1"/>
    <property type="match status" value="1"/>
</dbReference>
<dbReference type="PANTHER" id="PTHR13484:SF0">
    <property type="entry name" value="PRE-MRNA 3'-END-PROCESSING FACTOR FIP1"/>
    <property type="match status" value="1"/>
</dbReference>
<comment type="similarity">
    <text evidence="2">Belongs to the FIP1 family.</text>
</comment>
<proteinExistence type="inferred from homology"/>
<feature type="region of interest" description="Disordered" evidence="5">
    <location>
        <begin position="1"/>
        <end position="45"/>
    </location>
</feature>
<dbReference type="RefSeq" id="XP_040629728.1">
    <property type="nucleotide sequence ID" value="XM_040776861.1"/>
</dbReference>
<evidence type="ECO:0000313" key="8">
    <source>
        <dbReference type="Proteomes" id="UP000030653"/>
    </source>
</evidence>
<dbReference type="InterPro" id="IPR051187">
    <property type="entry name" value="Pre-mRNA_3'-end_processing_reg"/>
</dbReference>
<feature type="compositionally biased region" description="Acidic residues" evidence="5">
    <location>
        <begin position="85"/>
        <end position="108"/>
    </location>
</feature>
<dbReference type="OMA" id="MMDMSGM"/>
<dbReference type="OrthoDB" id="1917198at2759"/>
<keyword evidence="4" id="KW-0539">Nucleus</keyword>
<dbReference type="Proteomes" id="UP000030653">
    <property type="component" value="Unassembled WGS sequence"/>
</dbReference>
<evidence type="ECO:0000256" key="5">
    <source>
        <dbReference type="SAM" id="MobiDB-lite"/>
    </source>
</evidence>
<feature type="region of interest" description="Disordered" evidence="5">
    <location>
        <begin position="187"/>
        <end position="211"/>
    </location>
</feature>
<name>M5G2B6_DACPD</name>
<evidence type="ECO:0000313" key="7">
    <source>
        <dbReference type="EMBL" id="EJU02834.1"/>
    </source>
</evidence>
<evidence type="ECO:0000256" key="4">
    <source>
        <dbReference type="ARBA" id="ARBA00023242"/>
    </source>
</evidence>
<dbReference type="EMBL" id="JH795861">
    <property type="protein sequence ID" value="EJU02834.1"/>
    <property type="molecule type" value="Genomic_DNA"/>
</dbReference>
<feature type="compositionally biased region" description="Basic and acidic residues" evidence="5">
    <location>
        <begin position="492"/>
        <end position="505"/>
    </location>
</feature>
<dbReference type="PANTHER" id="PTHR13484">
    <property type="entry name" value="FIP1-LIKE 1 PROTEIN"/>
    <property type="match status" value="1"/>
</dbReference>
<organism evidence="7 8">
    <name type="scientific">Dacryopinax primogenitus (strain DJM 731)</name>
    <name type="common">Brown rot fungus</name>
    <dbReference type="NCBI Taxonomy" id="1858805"/>
    <lineage>
        <taxon>Eukaryota</taxon>
        <taxon>Fungi</taxon>
        <taxon>Dikarya</taxon>
        <taxon>Basidiomycota</taxon>
        <taxon>Agaricomycotina</taxon>
        <taxon>Dacrymycetes</taxon>
        <taxon>Dacrymycetales</taxon>
        <taxon>Dacrymycetaceae</taxon>
        <taxon>Dacryopinax</taxon>
    </lineage>
</organism>
<keyword evidence="8" id="KW-1185">Reference proteome</keyword>
<sequence length="539" mass="57730">MDEDDAFLYGDEEDYPSVVEAPSEQPPKDPEPNQSIPGQLIVLPNGPAEPFLVASVPAVVVAEDLEEPDELPMEHSEGEGKEGDADGEEEGEEEDEEEDRESEDDDLEIILQPQPRSIDFRDPSHQRPVRPPVASPAKASSLLTTEYTPRERDTSISIPKSTGTPQSTNLIPVTDVKQISTAQVAVENRPIPDGPPPRAASNAPEIDPSASGMLDARSIYEVEIQSLAEKPWRRPGSDLSDWFNYGFDEISWEAYCMRKKELSELSTALKQNVIAYTGMPENQLLALPPEMRTMAINSANMANTMPIGMAQNIMGGMPGIPAGDMMGMPAIGMAGMQPVQQNMMGTAMGPEHSIHMHDNMTGNVQGQGPSIEGMASEGFPYGYSGVQITPGAPVGGSDTNTPGIAQFSTFTGGYGVDASGSHGDHAFPARTTARHTTLGGRGSTPVRGTGVPVRGRGRGAGFAAGENMSTLPTRPASPLPPNVPTGPRNRTTYKDKDREPVKQDVEGLDYGGGIVVEPATSSRKRPYIGEEETGRSKRR</sequence>
<feature type="compositionally biased region" description="Low complexity" evidence="5">
    <location>
        <begin position="444"/>
        <end position="454"/>
    </location>
</feature>
<dbReference type="InterPro" id="IPR007854">
    <property type="entry name" value="Fip1_dom"/>
</dbReference>
<feature type="compositionally biased region" description="Basic and acidic residues" evidence="5">
    <location>
        <begin position="72"/>
        <end position="84"/>
    </location>
</feature>
<dbReference type="GO" id="GO:0006397">
    <property type="term" value="P:mRNA processing"/>
    <property type="evidence" value="ECO:0007669"/>
    <property type="project" value="UniProtKB-KW"/>
</dbReference>
<gene>
    <name evidence="7" type="ORF">DACRYDRAFT_88514</name>
</gene>
<feature type="region of interest" description="Disordered" evidence="5">
    <location>
        <begin position="63"/>
        <end position="172"/>
    </location>
</feature>
<dbReference type="STRING" id="1858805.M5G2B6"/>
<reference evidence="7 8" key="1">
    <citation type="journal article" date="2012" name="Science">
        <title>The Paleozoic origin of enzymatic lignin decomposition reconstructed from 31 fungal genomes.</title>
        <authorList>
            <person name="Floudas D."/>
            <person name="Binder M."/>
            <person name="Riley R."/>
            <person name="Barry K."/>
            <person name="Blanchette R.A."/>
            <person name="Henrissat B."/>
            <person name="Martinez A.T."/>
            <person name="Otillar R."/>
            <person name="Spatafora J.W."/>
            <person name="Yadav J.S."/>
            <person name="Aerts A."/>
            <person name="Benoit I."/>
            <person name="Boyd A."/>
            <person name="Carlson A."/>
            <person name="Copeland A."/>
            <person name="Coutinho P.M."/>
            <person name="de Vries R.P."/>
            <person name="Ferreira P."/>
            <person name="Findley K."/>
            <person name="Foster B."/>
            <person name="Gaskell J."/>
            <person name="Glotzer D."/>
            <person name="Gorecki P."/>
            <person name="Heitman J."/>
            <person name="Hesse C."/>
            <person name="Hori C."/>
            <person name="Igarashi K."/>
            <person name="Jurgens J.A."/>
            <person name="Kallen N."/>
            <person name="Kersten P."/>
            <person name="Kohler A."/>
            <person name="Kuees U."/>
            <person name="Kumar T.K.A."/>
            <person name="Kuo A."/>
            <person name="LaButti K."/>
            <person name="Larrondo L.F."/>
            <person name="Lindquist E."/>
            <person name="Ling A."/>
            <person name="Lombard V."/>
            <person name="Lucas S."/>
            <person name="Lundell T."/>
            <person name="Martin R."/>
            <person name="McLaughlin D.J."/>
            <person name="Morgenstern I."/>
            <person name="Morin E."/>
            <person name="Murat C."/>
            <person name="Nagy L.G."/>
            <person name="Nolan M."/>
            <person name="Ohm R.A."/>
            <person name="Patyshakuliyeva A."/>
            <person name="Rokas A."/>
            <person name="Ruiz-Duenas F.J."/>
            <person name="Sabat G."/>
            <person name="Salamov A."/>
            <person name="Samejima M."/>
            <person name="Schmutz J."/>
            <person name="Slot J.C."/>
            <person name="St John F."/>
            <person name="Stenlid J."/>
            <person name="Sun H."/>
            <person name="Sun S."/>
            <person name="Syed K."/>
            <person name="Tsang A."/>
            <person name="Wiebenga A."/>
            <person name="Young D."/>
            <person name="Pisabarro A."/>
            <person name="Eastwood D.C."/>
            <person name="Martin F."/>
            <person name="Cullen D."/>
            <person name="Grigoriev I.V."/>
            <person name="Hibbett D.S."/>
        </authorList>
    </citation>
    <scope>NUCLEOTIDE SEQUENCE [LARGE SCALE GENOMIC DNA]</scope>
    <source>
        <strain evidence="7 8">DJM-731 SS1</strain>
    </source>
</reference>
<evidence type="ECO:0000259" key="6">
    <source>
        <dbReference type="Pfam" id="PF05182"/>
    </source>
</evidence>
<evidence type="ECO:0000256" key="1">
    <source>
        <dbReference type="ARBA" id="ARBA00004123"/>
    </source>
</evidence>
<protein>
    <submittedName>
        <fullName evidence="7">Fip1-domain-containing protein</fullName>
    </submittedName>
</protein>
<dbReference type="HOGENOM" id="CLU_038604_0_0_1"/>
<feature type="domain" description="Pre-mRNA polyadenylation factor Fip1" evidence="6">
    <location>
        <begin position="221"/>
        <end position="262"/>
    </location>
</feature>
<dbReference type="GeneID" id="63691923"/>
<dbReference type="AlphaFoldDB" id="M5G2B6"/>
<accession>M5G2B6</accession>
<feature type="region of interest" description="Disordered" evidence="5">
    <location>
        <begin position="434"/>
        <end position="539"/>
    </location>
</feature>
<feature type="compositionally biased region" description="Polar residues" evidence="5">
    <location>
        <begin position="155"/>
        <end position="172"/>
    </location>
</feature>
<evidence type="ECO:0000256" key="2">
    <source>
        <dbReference type="ARBA" id="ARBA00007459"/>
    </source>
</evidence>